<dbReference type="AlphaFoldDB" id="A0A518AH16"/>
<evidence type="ECO:0000313" key="11">
    <source>
        <dbReference type="Proteomes" id="UP000315750"/>
    </source>
</evidence>
<comment type="similarity">
    <text evidence="2">Belongs to the ABC-4 integral membrane protein family. LolC/E subfamily.</text>
</comment>
<protein>
    <submittedName>
        <fullName evidence="10">FtsX-like permease family protein</fullName>
    </submittedName>
</protein>
<feature type="domain" description="ABC3 transporter permease C-terminal" evidence="8">
    <location>
        <begin position="665"/>
        <end position="775"/>
    </location>
</feature>
<keyword evidence="5 7" id="KW-1133">Transmembrane helix</keyword>
<comment type="subcellular location">
    <subcellularLocation>
        <location evidence="1">Cell membrane</location>
        <topology evidence="1">Multi-pass membrane protein</topology>
    </subcellularLocation>
</comment>
<dbReference type="PANTHER" id="PTHR30489">
    <property type="entry name" value="LIPOPROTEIN-RELEASING SYSTEM TRANSMEMBRANE PROTEIN LOLE"/>
    <property type="match status" value="1"/>
</dbReference>
<feature type="transmembrane region" description="Helical" evidence="7">
    <location>
        <begin position="269"/>
        <end position="287"/>
    </location>
</feature>
<dbReference type="RefSeq" id="WP_145245053.1">
    <property type="nucleotide sequence ID" value="NZ_CP036278.1"/>
</dbReference>
<evidence type="ECO:0000259" key="9">
    <source>
        <dbReference type="Pfam" id="PF12704"/>
    </source>
</evidence>
<evidence type="ECO:0000256" key="7">
    <source>
        <dbReference type="SAM" id="Phobius"/>
    </source>
</evidence>
<feature type="transmembrane region" description="Helical" evidence="7">
    <location>
        <begin position="360"/>
        <end position="386"/>
    </location>
</feature>
<evidence type="ECO:0000256" key="3">
    <source>
        <dbReference type="ARBA" id="ARBA00022475"/>
    </source>
</evidence>
<feature type="transmembrane region" description="Helical" evidence="7">
    <location>
        <begin position="753"/>
        <end position="772"/>
    </location>
</feature>
<feature type="transmembrane region" description="Helical" evidence="7">
    <location>
        <begin position="16"/>
        <end position="35"/>
    </location>
</feature>
<organism evidence="10 11">
    <name type="scientific">Aeoliella mucimassa</name>
    <dbReference type="NCBI Taxonomy" id="2527972"/>
    <lineage>
        <taxon>Bacteria</taxon>
        <taxon>Pseudomonadati</taxon>
        <taxon>Planctomycetota</taxon>
        <taxon>Planctomycetia</taxon>
        <taxon>Pirellulales</taxon>
        <taxon>Lacipirellulaceae</taxon>
        <taxon>Aeoliella</taxon>
    </lineage>
</organism>
<dbReference type="OrthoDB" id="5137249at2"/>
<evidence type="ECO:0000256" key="2">
    <source>
        <dbReference type="ARBA" id="ARBA00005236"/>
    </source>
</evidence>
<dbReference type="InterPro" id="IPR003838">
    <property type="entry name" value="ABC3_permease_C"/>
</dbReference>
<gene>
    <name evidence="10" type="ORF">Pan181_02010</name>
</gene>
<evidence type="ECO:0000256" key="1">
    <source>
        <dbReference type="ARBA" id="ARBA00004651"/>
    </source>
</evidence>
<evidence type="ECO:0000256" key="6">
    <source>
        <dbReference type="ARBA" id="ARBA00023136"/>
    </source>
</evidence>
<feature type="transmembrane region" description="Helical" evidence="7">
    <location>
        <begin position="435"/>
        <end position="454"/>
    </location>
</feature>
<dbReference type="EMBL" id="CP036278">
    <property type="protein sequence ID" value="QDU54021.1"/>
    <property type="molecule type" value="Genomic_DNA"/>
</dbReference>
<name>A0A518AH16_9BACT</name>
<proteinExistence type="inferred from homology"/>
<keyword evidence="11" id="KW-1185">Reference proteome</keyword>
<dbReference type="InterPro" id="IPR025857">
    <property type="entry name" value="MacB_PCD"/>
</dbReference>
<dbReference type="Pfam" id="PF12704">
    <property type="entry name" value="MacB_PCD"/>
    <property type="match status" value="1"/>
</dbReference>
<sequence length="789" mass="86923">MLSSLDRKLLRDLRSLWGQAIAISLVIASGVATFVNSQNTLRSLESTRSAFYERSSFAEVFASVKRAPDSLKGRLAEIPGVARLETRIVEGVNLDLENVNEPVVGRLISVPDTRKPLLNKLYLRRGRWLTPGADDEVLASEKFADANQLQVGSEISAVINGRLKKLQVVGVVLSPEYVFQIKPGDLVPDAKHFGVLWMNHEALSQAFNMEGAFNDVSFELLHGTNVDEVIFRTDELLDPYGGSGAYGRKDQISHMILEGDINGLKTTGLIAPSIFLGVAAFLFNVVLTRMLSLQREQIAALKAFGYTNLDIAWHYMKLVLLITCVGSVVGTIGGTFLAGIVTELLARVYQYPEIFVSVRWSIVALAVTVASTAACGGAAGAIWRAVRIPPAEAMRPEPPANFKPTFFERLGIGHHLPNVARMVVRQLERQKIKTSISIFAISLSVAIIVVGQYIQDSIDFVIDSQYFRMQLFDVQVTTVEPLSTDLSYELANIPGVMQAEPMRTIPARVRNGSRYRRTAIRSLPTDVSLLQLIDRHLESWQPPPSGLIVSKKLATMLEAEVGDYLTIETLEGKRPTIRLPIVTILDDLAGLNVYMNLTELNRLMREGPRATGAYLRVDPNQAENVYNELKHTPQVAAVNVKQHSLNSFQDTVSKNLGTMKTINLTFAVIIALGVVYNGARITLSERSRELATLRVIGFTRQEISAILLGELGTITVLALPLGMGLGWCFAYFLSTFLADEEAFRFPFIIERSTYALAVSVVLTASLASSLLVRSKLDHLDLIAVLKSKE</sequence>
<evidence type="ECO:0000256" key="4">
    <source>
        <dbReference type="ARBA" id="ARBA00022692"/>
    </source>
</evidence>
<dbReference type="Proteomes" id="UP000315750">
    <property type="component" value="Chromosome"/>
</dbReference>
<keyword evidence="3" id="KW-1003">Cell membrane</keyword>
<feature type="transmembrane region" description="Helical" evidence="7">
    <location>
        <begin position="318"/>
        <end position="340"/>
    </location>
</feature>
<feature type="domain" description="MacB-like periplasmic core" evidence="9">
    <location>
        <begin position="438"/>
        <end position="629"/>
    </location>
</feature>
<feature type="domain" description="ABC3 transporter permease C-terminal" evidence="8">
    <location>
        <begin position="270"/>
        <end position="390"/>
    </location>
</feature>
<dbReference type="KEGG" id="amuc:Pan181_02010"/>
<dbReference type="Pfam" id="PF02687">
    <property type="entry name" value="FtsX"/>
    <property type="match status" value="2"/>
</dbReference>
<keyword evidence="6 7" id="KW-0472">Membrane</keyword>
<dbReference type="GO" id="GO:0098797">
    <property type="term" value="C:plasma membrane protein complex"/>
    <property type="evidence" value="ECO:0007669"/>
    <property type="project" value="TreeGrafter"/>
</dbReference>
<evidence type="ECO:0000256" key="5">
    <source>
        <dbReference type="ARBA" id="ARBA00022989"/>
    </source>
</evidence>
<reference evidence="10 11" key="1">
    <citation type="submission" date="2019-02" db="EMBL/GenBank/DDBJ databases">
        <title>Deep-cultivation of Planctomycetes and their phenomic and genomic characterization uncovers novel biology.</title>
        <authorList>
            <person name="Wiegand S."/>
            <person name="Jogler M."/>
            <person name="Boedeker C."/>
            <person name="Pinto D."/>
            <person name="Vollmers J."/>
            <person name="Rivas-Marin E."/>
            <person name="Kohn T."/>
            <person name="Peeters S.H."/>
            <person name="Heuer A."/>
            <person name="Rast P."/>
            <person name="Oberbeckmann S."/>
            <person name="Bunk B."/>
            <person name="Jeske O."/>
            <person name="Meyerdierks A."/>
            <person name="Storesund J.E."/>
            <person name="Kallscheuer N."/>
            <person name="Luecker S."/>
            <person name="Lage O.M."/>
            <person name="Pohl T."/>
            <person name="Merkel B.J."/>
            <person name="Hornburger P."/>
            <person name="Mueller R.-W."/>
            <person name="Bruemmer F."/>
            <person name="Labrenz M."/>
            <person name="Spormann A.M."/>
            <person name="Op den Camp H."/>
            <person name="Overmann J."/>
            <person name="Amann R."/>
            <person name="Jetten M.S.M."/>
            <person name="Mascher T."/>
            <person name="Medema M.H."/>
            <person name="Devos D.P."/>
            <person name="Kaster A.-K."/>
            <person name="Ovreas L."/>
            <person name="Rohde M."/>
            <person name="Galperin M.Y."/>
            <person name="Jogler C."/>
        </authorList>
    </citation>
    <scope>NUCLEOTIDE SEQUENCE [LARGE SCALE GENOMIC DNA]</scope>
    <source>
        <strain evidence="10 11">Pan181</strain>
    </source>
</reference>
<dbReference type="GO" id="GO:0044874">
    <property type="term" value="P:lipoprotein localization to outer membrane"/>
    <property type="evidence" value="ECO:0007669"/>
    <property type="project" value="TreeGrafter"/>
</dbReference>
<evidence type="ECO:0000259" key="8">
    <source>
        <dbReference type="Pfam" id="PF02687"/>
    </source>
</evidence>
<evidence type="ECO:0000313" key="10">
    <source>
        <dbReference type="EMBL" id="QDU54021.1"/>
    </source>
</evidence>
<feature type="transmembrane region" description="Helical" evidence="7">
    <location>
        <begin position="704"/>
        <end position="733"/>
    </location>
</feature>
<dbReference type="PANTHER" id="PTHR30489:SF0">
    <property type="entry name" value="LIPOPROTEIN-RELEASING SYSTEM TRANSMEMBRANE PROTEIN LOLE"/>
    <property type="match status" value="1"/>
</dbReference>
<feature type="transmembrane region" description="Helical" evidence="7">
    <location>
        <begin position="664"/>
        <end position="683"/>
    </location>
</feature>
<dbReference type="InterPro" id="IPR051447">
    <property type="entry name" value="Lipoprotein-release_system"/>
</dbReference>
<keyword evidence="4 7" id="KW-0812">Transmembrane</keyword>
<accession>A0A518AH16</accession>